<dbReference type="CDD" id="cd00610">
    <property type="entry name" value="OAT_like"/>
    <property type="match status" value="1"/>
</dbReference>
<proteinExistence type="inferred from homology"/>
<dbReference type="GO" id="GO:0030170">
    <property type="term" value="F:pyridoxal phosphate binding"/>
    <property type="evidence" value="ECO:0007669"/>
    <property type="project" value="InterPro"/>
</dbReference>
<sequence length="396" mass="43847">MKASKLQQDFFQYQAKTTPFASGFEVDFARGTYVYGKDGKAYLDFAAGVSANTLGHSHPRVNQAIKNQVDRHLHVMVYGEYAQEKPVELCRKLAAALPNPLDTTYLVNSGTEAIEASMKLAKRYTGREEIIACKNAYHGNTHGSLSLAGREEKKRAFRPLLPNINFIEFNSELELAKITQKTAGVVVETIQGASGFKLPQNDYLKKLKNRCEEVGALLILDEIQPGFGRTGKLFAFEHYDMVPDVLVMGKGMASGMPIGAFTASAEMMDCLSHHPTLGHITTFGGNPVVAAAALATLDELLESDLMHQIDEKEKLFRELLVHPKIKTVHGRGLMLAPELESEEFALEVAAKAMKKGLILFWLMYSIQNLRITPPITISKEEIREGCGILLEVLDEF</sequence>
<dbReference type="PANTHER" id="PTHR11986:SF79">
    <property type="entry name" value="ACETYLORNITHINE AMINOTRANSFERASE, MITOCHONDRIAL"/>
    <property type="match status" value="1"/>
</dbReference>
<evidence type="ECO:0000313" key="6">
    <source>
        <dbReference type="EMBL" id="MBA5630075.1"/>
    </source>
</evidence>
<evidence type="ECO:0000313" key="7">
    <source>
        <dbReference type="Proteomes" id="UP000552241"/>
    </source>
</evidence>
<gene>
    <name evidence="6" type="ORF">HU137_09855</name>
</gene>
<dbReference type="Gene3D" id="3.90.1150.10">
    <property type="entry name" value="Aspartate Aminotransferase, domain 1"/>
    <property type="match status" value="1"/>
</dbReference>
<keyword evidence="2 6" id="KW-0032">Aminotransferase</keyword>
<dbReference type="SUPFAM" id="SSF53383">
    <property type="entry name" value="PLP-dependent transferases"/>
    <property type="match status" value="1"/>
</dbReference>
<dbReference type="InterPro" id="IPR005814">
    <property type="entry name" value="Aminotrans_3"/>
</dbReference>
<dbReference type="InterPro" id="IPR050103">
    <property type="entry name" value="Class-III_PLP-dep_AT"/>
</dbReference>
<dbReference type="Pfam" id="PF00202">
    <property type="entry name" value="Aminotran_3"/>
    <property type="match status" value="1"/>
</dbReference>
<dbReference type="GO" id="GO:0042802">
    <property type="term" value="F:identical protein binding"/>
    <property type="evidence" value="ECO:0007669"/>
    <property type="project" value="TreeGrafter"/>
</dbReference>
<dbReference type="InterPro" id="IPR049704">
    <property type="entry name" value="Aminotrans_3_PPA_site"/>
</dbReference>
<dbReference type="PANTHER" id="PTHR11986">
    <property type="entry name" value="AMINOTRANSFERASE CLASS III"/>
    <property type="match status" value="1"/>
</dbReference>
<dbReference type="EMBL" id="JACDZE010000003">
    <property type="protein sequence ID" value="MBA5630075.1"/>
    <property type="molecule type" value="Genomic_DNA"/>
</dbReference>
<evidence type="ECO:0000256" key="3">
    <source>
        <dbReference type="ARBA" id="ARBA00022679"/>
    </source>
</evidence>
<dbReference type="RefSeq" id="WP_182043681.1">
    <property type="nucleotide sequence ID" value="NZ_JACDZE010000003.1"/>
</dbReference>
<dbReference type="InterPro" id="IPR015421">
    <property type="entry name" value="PyrdxlP-dep_Trfase_major"/>
</dbReference>
<dbReference type="PIRSF" id="PIRSF000521">
    <property type="entry name" value="Transaminase_4ab_Lys_Orn"/>
    <property type="match status" value="1"/>
</dbReference>
<protein>
    <submittedName>
        <fullName evidence="6">Aspartate aminotransferase family protein</fullName>
    </submittedName>
</protein>
<keyword evidence="3 6" id="KW-0808">Transferase</keyword>
<dbReference type="InterPro" id="IPR015424">
    <property type="entry name" value="PyrdxlP-dep_Trfase"/>
</dbReference>
<dbReference type="Gene3D" id="3.40.640.10">
    <property type="entry name" value="Type I PLP-dependent aspartate aminotransferase-like (Major domain)"/>
    <property type="match status" value="1"/>
</dbReference>
<keyword evidence="4 5" id="KW-0663">Pyridoxal phosphate</keyword>
<dbReference type="GO" id="GO:0008483">
    <property type="term" value="F:transaminase activity"/>
    <property type="evidence" value="ECO:0007669"/>
    <property type="project" value="UniProtKB-KW"/>
</dbReference>
<evidence type="ECO:0000256" key="2">
    <source>
        <dbReference type="ARBA" id="ARBA00022576"/>
    </source>
</evidence>
<reference evidence="6 7" key="1">
    <citation type="submission" date="2020-07" db="EMBL/GenBank/DDBJ databases">
        <title>Moheibacter lacus sp. nov., a member of the family Flavobacteriaceae isolated from freshwater lake sediment.</title>
        <authorList>
            <person name="Liu Y."/>
        </authorList>
    </citation>
    <scope>NUCLEOTIDE SEQUENCE [LARGE SCALE GENOMIC DNA]</scope>
    <source>
        <strain evidence="6 7">BDHS18</strain>
    </source>
</reference>
<evidence type="ECO:0000256" key="4">
    <source>
        <dbReference type="ARBA" id="ARBA00022898"/>
    </source>
</evidence>
<keyword evidence="7" id="KW-1185">Reference proteome</keyword>
<dbReference type="Proteomes" id="UP000552241">
    <property type="component" value="Unassembled WGS sequence"/>
</dbReference>
<dbReference type="FunFam" id="3.40.640.10:FF:000004">
    <property type="entry name" value="Acetylornithine aminotransferase"/>
    <property type="match status" value="1"/>
</dbReference>
<comment type="caution">
    <text evidence="6">The sequence shown here is derived from an EMBL/GenBank/DDBJ whole genome shotgun (WGS) entry which is preliminary data.</text>
</comment>
<accession>A0A838ZSW1</accession>
<evidence type="ECO:0000256" key="1">
    <source>
        <dbReference type="ARBA" id="ARBA00001933"/>
    </source>
</evidence>
<comment type="cofactor">
    <cofactor evidence="1">
        <name>pyridoxal 5'-phosphate</name>
        <dbReference type="ChEBI" id="CHEBI:597326"/>
    </cofactor>
</comment>
<dbReference type="AlphaFoldDB" id="A0A838ZSW1"/>
<dbReference type="InterPro" id="IPR015422">
    <property type="entry name" value="PyrdxlP-dep_Trfase_small"/>
</dbReference>
<evidence type="ECO:0000256" key="5">
    <source>
        <dbReference type="RuleBase" id="RU003560"/>
    </source>
</evidence>
<comment type="similarity">
    <text evidence="5">Belongs to the class-III pyridoxal-phosphate-dependent aminotransferase family.</text>
</comment>
<name>A0A838ZSW1_9FLAO</name>
<dbReference type="PROSITE" id="PS00600">
    <property type="entry name" value="AA_TRANSFER_CLASS_3"/>
    <property type="match status" value="1"/>
</dbReference>
<organism evidence="6 7">
    <name type="scientific">Moheibacter lacus</name>
    <dbReference type="NCBI Taxonomy" id="2745851"/>
    <lineage>
        <taxon>Bacteria</taxon>
        <taxon>Pseudomonadati</taxon>
        <taxon>Bacteroidota</taxon>
        <taxon>Flavobacteriia</taxon>
        <taxon>Flavobacteriales</taxon>
        <taxon>Weeksellaceae</taxon>
        <taxon>Moheibacter</taxon>
    </lineage>
</organism>